<proteinExistence type="predicted"/>
<reference evidence="1" key="1">
    <citation type="submission" date="2022-04" db="EMBL/GenBank/DDBJ databases">
        <title>Carnegiea gigantea Genome sequencing and assembly v2.</title>
        <authorList>
            <person name="Copetti D."/>
            <person name="Sanderson M.J."/>
            <person name="Burquez A."/>
            <person name="Wojciechowski M.F."/>
        </authorList>
    </citation>
    <scope>NUCLEOTIDE SEQUENCE</scope>
    <source>
        <strain evidence="1">SGP5-SGP5p</strain>
        <tissue evidence="1">Aerial part</tissue>
    </source>
</reference>
<gene>
    <name evidence="1" type="ORF">Cgig2_003195</name>
</gene>
<accession>A0A9Q1JIV1</accession>
<protein>
    <submittedName>
        <fullName evidence="1">Uncharacterized protein</fullName>
    </submittedName>
</protein>
<name>A0A9Q1JIV1_9CARY</name>
<comment type="caution">
    <text evidence="1">The sequence shown here is derived from an EMBL/GenBank/DDBJ whole genome shotgun (WGS) entry which is preliminary data.</text>
</comment>
<dbReference type="EMBL" id="JAKOGI010004380">
    <property type="protein sequence ID" value="KAJ8419810.1"/>
    <property type="molecule type" value="Genomic_DNA"/>
</dbReference>
<organism evidence="1 2">
    <name type="scientific">Carnegiea gigantea</name>
    <dbReference type="NCBI Taxonomy" id="171969"/>
    <lineage>
        <taxon>Eukaryota</taxon>
        <taxon>Viridiplantae</taxon>
        <taxon>Streptophyta</taxon>
        <taxon>Embryophyta</taxon>
        <taxon>Tracheophyta</taxon>
        <taxon>Spermatophyta</taxon>
        <taxon>Magnoliopsida</taxon>
        <taxon>eudicotyledons</taxon>
        <taxon>Gunneridae</taxon>
        <taxon>Pentapetalae</taxon>
        <taxon>Caryophyllales</taxon>
        <taxon>Cactineae</taxon>
        <taxon>Cactaceae</taxon>
        <taxon>Cactoideae</taxon>
        <taxon>Echinocereeae</taxon>
        <taxon>Carnegiea</taxon>
    </lineage>
</organism>
<dbReference type="OrthoDB" id="999476at2759"/>
<dbReference type="AlphaFoldDB" id="A0A9Q1JIV1"/>
<evidence type="ECO:0000313" key="1">
    <source>
        <dbReference type="EMBL" id="KAJ8419810.1"/>
    </source>
</evidence>
<evidence type="ECO:0000313" key="2">
    <source>
        <dbReference type="Proteomes" id="UP001153076"/>
    </source>
</evidence>
<dbReference type="Proteomes" id="UP001153076">
    <property type="component" value="Unassembled WGS sequence"/>
</dbReference>
<keyword evidence="2" id="KW-1185">Reference proteome</keyword>
<sequence>MDPTSTSAASSSSADLVSIGLGLFRTSAPSLLWLTYPFKSQRIRLKGARISNTNTPGFTIRKRTVLSNKIGEGECKALLCIIQKLKKTKLDLKSCSKRTFGNFKHKLERNTEQLLHVEAKLVHEPNSVRFNNWHYKLGRFTRKDWLVNGDRNSRYFYQSMKARKTRSKITKVKDNLGVWVNESAQAEKMFTTNFTARFKSVQAGTSNIDMEMLNLKSLQKIIKVYYSPFKKQK</sequence>